<dbReference type="InterPro" id="IPR008219">
    <property type="entry name" value="PRODH_bac_arc"/>
</dbReference>
<feature type="binding site" evidence="10">
    <location>
        <begin position="188"/>
        <end position="190"/>
    </location>
    <ligand>
        <name>FAD</name>
        <dbReference type="ChEBI" id="CHEBI:57692"/>
    </ligand>
</feature>
<dbReference type="GO" id="GO:0010133">
    <property type="term" value="P:L-proline catabolic process to L-glutamate"/>
    <property type="evidence" value="ECO:0007669"/>
    <property type="project" value="UniProtKB-UniPathway"/>
</dbReference>
<dbReference type="Pfam" id="PF01619">
    <property type="entry name" value="Pro_dh"/>
    <property type="match status" value="1"/>
</dbReference>
<reference evidence="12" key="1">
    <citation type="journal article" date="2020" name="mSystems">
        <title>Genome- and Community-Level Interaction Insights into Carbon Utilization and Element Cycling Functions of Hydrothermarchaeota in Hydrothermal Sediment.</title>
        <authorList>
            <person name="Zhou Z."/>
            <person name="Liu Y."/>
            <person name="Xu W."/>
            <person name="Pan J."/>
            <person name="Luo Z.H."/>
            <person name="Li M."/>
        </authorList>
    </citation>
    <scope>NUCLEOTIDE SEQUENCE [LARGE SCALE GENOMIC DNA]</scope>
    <source>
        <strain evidence="12">SpSt-855</strain>
    </source>
</reference>
<feature type="binding site" evidence="10">
    <location>
        <begin position="227"/>
        <end position="228"/>
    </location>
    <ligand>
        <name>FAD</name>
        <dbReference type="ChEBI" id="CHEBI:57692"/>
    </ligand>
</feature>
<feature type="binding site" evidence="10">
    <location>
        <position position="164"/>
    </location>
    <ligand>
        <name>FAD</name>
        <dbReference type="ChEBI" id="CHEBI:57692"/>
    </ligand>
</feature>
<evidence type="ECO:0000256" key="7">
    <source>
        <dbReference type="ARBA" id="ARBA00023062"/>
    </source>
</evidence>
<dbReference type="SUPFAM" id="SSF51730">
    <property type="entry name" value="FAD-linked oxidoreductase"/>
    <property type="match status" value="1"/>
</dbReference>
<comment type="cofactor">
    <cofactor evidence="10">
        <name>FAD</name>
        <dbReference type="ChEBI" id="CHEBI:57692"/>
    </cofactor>
    <text evidence="10">Binds 1 FAD per subunit.</text>
</comment>
<evidence type="ECO:0000256" key="8">
    <source>
        <dbReference type="ARBA" id="ARBA00048779"/>
    </source>
</evidence>
<comment type="caution">
    <text evidence="12">The sequence shown here is derived from an EMBL/GenBank/DDBJ whole genome shotgun (WGS) entry which is preliminary data.</text>
</comment>
<dbReference type="InterPro" id="IPR015659">
    <property type="entry name" value="Proline_oxidase"/>
</dbReference>
<protein>
    <recommendedName>
        <fullName evidence="2">proline dehydrogenase</fullName>
        <ecNumber evidence="2">1.5.5.2</ecNumber>
    </recommendedName>
</protein>
<comment type="pathway">
    <text evidence="1">Amino-acid degradation; L-proline degradation into L-glutamate; L-glutamate from L-proline: step 1/2.</text>
</comment>
<dbReference type="EMBL" id="DTKL01000072">
    <property type="protein sequence ID" value="HGY95311.1"/>
    <property type="molecule type" value="Genomic_DNA"/>
</dbReference>
<keyword evidence="6" id="KW-0560">Oxidoreductase</keyword>
<keyword evidence="4 10" id="KW-0547">Nucleotide-binding</keyword>
<gene>
    <name evidence="12" type="ORF">ENW50_11605</name>
</gene>
<evidence type="ECO:0000256" key="2">
    <source>
        <dbReference type="ARBA" id="ARBA00012695"/>
    </source>
</evidence>
<dbReference type="EC" id="1.5.5.2" evidence="2"/>
<dbReference type="AlphaFoldDB" id="A0A7V5CTY0"/>
<name>A0A7V5CTY0_9BACT</name>
<dbReference type="InterPro" id="IPR029041">
    <property type="entry name" value="FAD-linked_oxidoreductase-like"/>
</dbReference>
<evidence type="ECO:0000313" key="12">
    <source>
        <dbReference type="EMBL" id="HGY95311.1"/>
    </source>
</evidence>
<dbReference type="InterPro" id="IPR002872">
    <property type="entry name" value="Proline_DH_dom"/>
</dbReference>
<comment type="catalytic activity">
    <reaction evidence="8">
        <text>L-proline + a quinone = (S)-1-pyrroline-5-carboxylate + a quinol + H(+)</text>
        <dbReference type="Rhea" id="RHEA:23784"/>
        <dbReference type="ChEBI" id="CHEBI:15378"/>
        <dbReference type="ChEBI" id="CHEBI:17388"/>
        <dbReference type="ChEBI" id="CHEBI:24646"/>
        <dbReference type="ChEBI" id="CHEBI:60039"/>
        <dbReference type="ChEBI" id="CHEBI:132124"/>
        <dbReference type="EC" id="1.5.5.2"/>
    </reaction>
</comment>
<keyword evidence="7" id="KW-0642">Proline metabolism</keyword>
<evidence type="ECO:0000256" key="4">
    <source>
        <dbReference type="ARBA" id="ARBA00022741"/>
    </source>
</evidence>
<evidence type="ECO:0000256" key="3">
    <source>
        <dbReference type="ARBA" id="ARBA00022630"/>
    </source>
</evidence>
<evidence type="ECO:0000256" key="5">
    <source>
        <dbReference type="ARBA" id="ARBA00022827"/>
    </source>
</evidence>
<dbReference type="GO" id="GO:0004657">
    <property type="term" value="F:proline dehydrogenase activity"/>
    <property type="evidence" value="ECO:0007669"/>
    <property type="project" value="UniProtKB-EC"/>
</dbReference>
<dbReference type="UniPathway" id="UPA00261">
    <property type="reaction ID" value="UER00373"/>
</dbReference>
<keyword evidence="3" id="KW-0285">Flavoprotein</keyword>
<organism evidence="12">
    <name type="scientific">Acidobacterium capsulatum</name>
    <dbReference type="NCBI Taxonomy" id="33075"/>
    <lineage>
        <taxon>Bacteria</taxon>
        <taxon>Pseudomonadati</taxon>
        <taxon>Acidobacteriota</taxon>
        <taxon>Terriglobia</taxon>
        <taxon>Terriglobales</taxon>
        <taxon>Acidobacteriaceae</taxon>
        <taxon>Acidobacterium</taxon>
    </lineage>
</organism>
<evidence type="ECO:0000256" key="6">
    <source>
        <dbReference type="ARBA" id="ARBA00023002"/>
    </source>
</evidence>
<evidence type="ECO:0000256" key="9">
    <source>
        <dbReference type="PIRSR" id="PIRSR000196-1"/>
    </source>
</evidence>
<dbReference type="PIRSF" id="PIRSF000196">
    <property type="entry name" value="Pro_dehydrog"/>
    <property type="match status" value="1"/>
</dbReference>
<evidence type="ECO:0000256" key="10">
    <source>
        <dbReference type="PIRSR" id="PIRSR000196-2"/>
    </source>
</evidence>
<dbReference type="GO" id="GO:0000166">
    <property type="term" value="F:nucleotide binding"/>
    <property type="evidence" value="ECO:0007669"/>
    <property type="project" value="UniProtKB-KW"/>
</dbReference>
<feature type="binding site" evidence="10">
    <location>
        <position position="202"/>
    </location>
    <ligand>
        <name>FAD</name>
        <dbReference type="ChEBI" id="CHEBI:57692"/>
    </ligand>
</feature>
<evidence type="ECO:0000256" key="1">
    <source>
        <dbReference type="ARBA" id="ARBA00004739"/>
    </source>
</evidence>
<feature type="binding site" evidence="9">
    <location>
        <position position="290"/>
    </location>
    <ligand>
        <name>substrate</name>
    </ligand>
</feature>
<feature type="binding site" evidence="9">
    <location>
        <position position="289"/>
    </location>
    <ligand>
        <name>substrate</name>
    </ligand>
</feature>
<feature type="binding site" evidence="10">
    <location>
        <position position="133"/>
    </location>
    <ligand>
        <name>FAD</name>
        <dbReference type="ChEBI" id="CHEBI:57692"/>
    </ligand>
</feature>
<feature type="domain" description="Proline dehydrogenase" evidence="11">
    <location>
        <begin position="44"/>
        <end position="302"/>
    </location>
</feature>
<evidence type="ECO:0000259" key="11">
    <source>
        <dbReference type="Pfam" id="PF01619"/>
    </source>
</evidence>
<dbReference type="PANTHER" id="PTHR13914">
    <property type="entry name" value="PROLINE OXIDASE"/>
    <property type="match status" value="1"/>
</dbReference>
<dbReference type="Gene3D" id="3.20.20.220">
    <property type="match status" value="1"/>
</dbReference>
<proteinExistence type="predicted"/>
<feature type="binding site" evidence="9">
    <location>
        <position position="98"/>
    </location>
    <ligand>
        <name>substrate</name>
    </ligand>
</feature>
<keyword evidence="5 10" id="KW-0274">FAD</keyword>
<sequence>MPILRSAFIALSRNAALRTFSERSSIGRRMSSRFVAGMQVEEVLRAAEELNRQGIAVTLDSLGESVTRADEARRSAEIYHRLIDAIQERKLNANVSVKLSQMGLELDESLAHEIAAELVQHAAQAGTFVRIDMEGSEFTQTTIDMVRELHARPGHAGHVGIVIQAYLFRSAQDIAQLTQDGIRIRLCKGAYKEPASIAFPEKSDVDQNYVKLMKMLLTSSIFHGIATHDEAMIAATKQFVAEQGLDPRSFEFQMLYGIRRDLQTALVREGYGMRVYVPFGTEWYPYFMRRLAERPANVLFLARNFFRK</sequence>
<accession>A0A7V5CTY0</accession>
<dbReference type="PANTHER" id="PTHR13914:SF0">
    <property type="entry name" value="PROLINE DEHYDROGENASE 1, MITOCHONDRIAL"/>
    <property type="match status" value="1"/>
</dbReference>